<feature type="domain" description="Gcp-like" evidence="9">
    <location>
        <begin position="43"/>
        <end position="326"/>
    </location>
</feature>
<dbReference type="PRINTS" id="PR00789">
    <property type="entry name" value="OSIALOPTASE"/>
</dbReference>
<evidence type="ECO:0000256" key="2">
    <source>
        <dbReference type="ARBA" id="ARBA00022679"/>
    </source>
</evidence>
<proteinExistence type="inferred from homology"/>
<keyword evidence="4 8" id="KW-0479">Metal-binding</keyword>
<keyword evidence="11" id="KW-1185">Reference proteome</keyword>
<comment type="function">
    <text evidence="8">Required for the formation of a threonylcarbamoyl group on adenosine at position 37 (t(6)A37) in tRNAs that read codons beginning with adenine. Is involved in the transfer of the threonylcarbamoyl moiety of threonylcarbamoyl-AMP (TC-AMP) to the N6 group of A37, together with TsaE and TsaB. TsaD likely plays a direct catalytic role in this reaction.</text>
</comment>
<dbReference type="Proteomes" id="UP000050482">
    <property type="component" value="Unassembled WGS sequence"/>
</dbReference>
<dbReference type="HAMAP" id="MF_01445">
    <property type="entry name" value="TsaD"/>
    <property type="match status" value="1"/>
</dbReference>
<dbReference type="CDD" id="cd24133">
    <property type="entry name" value="ASKHA_NBD_TsaD_bac"/>
    <property type="match status" value="1"/>
</dbReference>
<comment type="cofactor">
    <cofactor evidence="8">
        <name>Fe(2+)</name>
        <dbReference type="ChEBI" id="CHEBI:29033"/>
    </cofactor>
    <text evidence="8">Binds 1 Fe(2+) ion per subunit.</text>
</comment>
<dbReference type="InterPro" id="IPR022450">
    <property type="entry name" value="TsaD"/>
</dbReference>
<reference evidence="10 11" key="1">
    <citation type="submission" date="2015-09" db="EMBL/GenBank/DDBJ databases">
        <title>Draft genome sequence of Alicyclobacillus ferrooxydans DSM 22381.</title>
        <authorList>
            <person name="Hemp J."/>
        </authorList>
    </citation>
    <scope>NUCLEOTIDE SEQUENCE [LARGE SCALE GENOMIC DNA]</scope>
    <source>
        <strain evidence="10 11">TC-34</strain>
    </source>
</reference>
<evidence type="ECO:0000256" key="5">
    <source>
        <dbReference type="ARBA" id="ARBA00023004"/>
    </source>
</evidence>
<evidence type="ECO:0000313" key="11">
    <source>
        <dbReference type="Proteomes" id="UP000050482"/>
    </source>
</evidence>
<dbReference type="GO" id="GO:0005737">
    <property type="term" value="C:cytoplasm"/>
    <property type="evidence" value="ECO:0007669"/>
    <property type="project" value="UniProtKB-SubCell"/>
</dbReference>
<evidence type="ECO:0000259" key="9">
    <source>
        <dbReference type="Pfam" id="PF00814"/>
    </source>
</evidence>
<dbReference type="GO" id="GO:0005506">
    <property type="term" value="F:iron ion binding"/>
    <property type="evidence" value="ECO:0007669"/>
    <property type="project" value="UniProtKB-UniRule"/>
</dbReference>
<feature type="binding site" evidence="8">
    <location>
        <position position="185"/>
    </location>
    <ligand>
        <name>substrate</name>
    </ligand>
</feature>
<dbReference type="Pfam" id="PF00814">
    <property type="entry name" value="TsaD"/>
    <property type="match status" value="1"/>
</dbReference>
<dbReference type="GO" id="GO:0002949">
    <property type="term" value="P:tRNA threonylcarbamoyladenosine modification"/>
    <property type="evidence" value="ECO:0007669"/>
    <property type="project" value="UniProtKB-UniRule"/>
</dbReference>
<comment type="similarity">
    <text evidence="8">Belongs to the KAE1 / TsaD family.</text>
</comment>
<dbReference type="InterPro" id="IPR043129">
    <property type="entry name" value="ATPase_NBD"/>
</dbReference>
<dbReference type="STRING" id="471514.AN477_04330"/>
<gene>
    <name evidence="8" type="primary">tsaD</name>
    <name evidence="10" type="ORF">AN477_04330</name>
</gene>
<dbReference type="PATRIC" id="fig|471514.4.peg.2706"/>
<keyword evidence="2 8" id="KW-0808">Transferase</keyword>
<dbReference type="FunFam" id="3.30.420.40:FF:000040">
    <property type="entry name" value="tRNA N6-adenosine threonylcarbamoyltransferase"/>
    <property type="match status" value="1"/>
</dbReference>
<keyword evidence="6 8" id="KW-0012">Acyltransferase</keyword>
<evidence type="ECO:0000256" key="1">
    <source>
        <dbReference type="ARBA" id="ARBA00022490"/>
    </source>
</evidence>
<name>A0A0P9CZ32_9BACL</name>
<evidence type="ECO:0000256" key="8">
    <source>
        <dbReference type="HAMAP-Rule" id="MF_01445"/>
    </source>
</evidence>
<dbReference type="SUPFAM" id="SSF53067">
    <property type="entry name" value="Actin-like ATPase domain"/>
    <property type="match status" value="2"/>
</dbReference>
<dbReference type="EMBL" id="LJCO01000017">
    <property type="protein sequence ID" value="KPV44998.1"/>
    <property type="molecule type" value="Genomic_DNA"/>
</dbReference>
<evidence type="ECO:0000256" key="3">
    <source>
        <dbReference type="ARBA" id="ARBA00022694"/>
    </source>
</evidence>
<comment type="subcellular location">
    <subcellularLocation>
        <location evidence="8">Cytoplasm</location>
    </subcellularLocation>
</comment>
<evidence type="ECO:0000313" key="10">
    <source>
        <dbReference type="EMBL" id="KPV44998.1"/>
    </source>
</evidence>
<evidence type="ECO:0000256" key="6">
    <source>
        <dbReference type="ARBA" id="ARBA00023315"/>
    </source>
</evidence>
<organism evidence="10 11">
    <name type="scientific">Alicyclobacillus ferrooxydans</name>
    <dbReference type="NCBI Taxonomy" id="471514"/>
    <lineage>
        <taxon>Bacteria</taxon>
        <taxon>Bacillati</taxon>
        <taxon>Bacillota</taxon>
        <taxon>Bacilli</taxon>
        <taxon>Bacillales</taxon>
        <taxon>Alicyclobacillaceae</taxon>
        <taxon>Alicyclobacillus</taxon>
    </lineage>
</organism>
<evidence type="ECO:0000256" key="4">
    <source>
        <dbReference type="ARBA" id="ARBA00022723"/>
    </source>
</evidence>
<dbReference type="InterPro" id="IPR000905">
    <property type="entry name" value="Gcp-like_dom"/>
</dbReference>
<evidence type="ECO:0000256" key="7">
    <source>
        <dbReference type="ARBA" id="ARBA00048117"/>
    </source>
</evidence>
<feature type="binding site" evidence="8">
    <location>
        <position position="134"/>
    </location>
    <ligand>
        <name>Fe cation</name>
        <dbReference type="ChEBI" id="CHEBI:24875"/>
    </ligand>
</feature>
<dbReference type="PANTHER" id="PTHR11735">
    <property type="entry name" value="TRNA N6-ADENOSINE THREONYLCARBAMOYLTRANSFERASE"/>
    <property type="match status" value="1"/>
</dbReference>
<keyword evidence="1 8" id="KW-0963">Cytoplasm</keyword>
<feature type="binding site" evidence="8">
    <location>
        <position position="202"/>
    </location>
    <ligand>
        <name>substrate</name>
    </ligand>
</feature>
<dbReference type="AlphaFoldDB" id="A0A0P9CZ32"/>
<feature type="binding site" evidence="8">
    <location>
        <position position="292"/>
    </location>
    <ligand>
        <name>substrate</name>
    </ligand>
</feature>
<dbReference type="InterPro" id="IPR017861">
    <property type="entry name" value="KAE1/TsaD"/>
</dbReference>
<dbReference type="EC" id="2.3.1.234" evidence="8"/>
<sequence length="363" mass="38645">MERRLNRIDEYIKLEETTELRILGIETSCDETAAAVVENGRIILGQTIASQIDIHTKFGGVVPEMASRVHVETITQVVEQTLVESGITWSDLDGIAVTCGPGLLGALLVGVSAAKGYALATGLPLIPVHHIAGHVAAALIDNAVDLPFLALVVSGGHTEILSVDEQFVFTRLGGTKDDAAGEAYDKVARMVGLAYPGGPKVDEMAAKGNPVAFSFPRSLIDEDNYDFSFSGLKTSVLNEINQRRQKGDEVPVADLCASFQQAVVEVLVEKAARAMKQTGSNQLVVAGGVAANQGLRKALQERAKQDSFKVHFPPLSLCTDNAAMIAAAGTKALERGLTHDLSLDAYATLSLADWQAGRFPRRA</sequence>
<comment type="caution">
    <text evidence="10">The sequence shown here is derived from an EMBL/GenBank/DDBJ whole genome shotgun (WGS) entry which is preliminary data.</text>
</comment>
<feature type="binding site" evidence="8">
    <location>
        <position position="320"/>
    </location>
    <ligand>
        <name>Fe cation</name>
        <dbReference type="ChEBI" id="CHEBI:24875"/>
    </ligand>
</feature>
<feature type="binding site" evidence="8">
    <location>
        <position position="130"/>
    </location>
    <ligand>
        <name>Fe cation</name>
        <dbReference type="ChEBI" id="CHEBI:24875"/>
    </ligand>
</feature>
<dbReference type="GO" id="GO:0061711">
    <property type="term" value="F:tRNA N(6)-L-threonylcarbamoyladenine synthase activity"/>
    <property type="evidence" value="ECO:0007669"/>
    <property type="project" value="UniProtKB-EC"/>
</dbReference>
<feature type="binding site" evidence="8">
    <location>
        <begin position="152"/>
        <end position="156"/>
    </location>
    <ligand>
        <name>substrate</name>
    </ligand>
</feature>
<accession>A0A0P9CZ32</accession>
<dbReference type="NCBIfam" id="TIGR03723">
    <property type="entry name" value="T6A_TsaD_YgjD"/>
    <property type="match status" value="1"/>
</dbReference>
<keyword evidence="5 8" id="KW-0408">Iron</keyword>
<comment type="catalytic activity">
    <reaction evidence="7 8">
        <text>L-threonylcarbamoyladenylate + adenosine(37) in tRNA = N(6)-L-threonylcarbamoyladenosine(37) in tRNA + AMP + H(+)</text>
        <dbReference type="Rhea" id="RHEA:37059"/>
        <dbReference type="Rhea" id="RHEA-COMP:10162"/>
        <dbReference type="Rhea" id="RHEA-COMP:10163"/>
        <dbReference type="ChEBI" id="CHEBI:15378"/>
        <dbReference type="ChEBI" id="CHEBI:73682"/>
        <dbReference type="ChEBI" id="CHEBI:74411"/>
        <dbReference type="ChEBI" id="CHEBI:74418"/>
        <dbReference type="ChEBI" id="CHEBI:456215"/>
        <dbReference type="EC" id="2.3.1.234"/>
    </reaction>
</comment>
<dbReference type="Gene3D" id="3.30.420.40">
    <property type="match status" value="2"/>
</dbReference>
<feature type="binding site" evidence="8">
    <location>
        <position position="198"/>
    </location>
    <ligand>
        <name>substrate</name>
    </ligand>
</feature>
<dbReference type="PANTHER" id="PTHR11735:SF6">
    <property type="entry name" value="TRNA N6-ADENOSINE THREONYLCARBAMOYLTRANSFERASE, MITOCHONDRIAL"/>
    <property type="match status" value="1"/>
</dbReference>
<dbReference type="FunFam" id="3.30.420.40:FF:000012">
    <property type="entry name" value="tRNA N6-adenosine threonylcarbamoyltransferase"/>
    <property type="match status" value="1"/>
</dbReference>
<dbReference type="NCBIfam" id="TIGR00329">
    <property type="entry name" value="gcp_kae1"/>
    <property type="match status" value="1"/>
</dbReference>
<keyword evidence="3 8" id="KW-0819">tRNA processing</keyword>
<protein>
    <recommendedName>
        <fullName evidence="8">tRNA N6-adenosine threonylcarbamoyltransferase</fullName>
        <ecNumber evidence="8">2.3.1.234</ecNumber>
    </recommendedName>
    <alternativeName>
        <fullName evidence="8">N6-L-threonylcarbamoyladenine synthase</fullName>
        <shortName evidence="8">t(6)A synthase</shortName>
    </alternativeName>
    <alternativeName>
        <fullName evidence="8">t(6)A37 threonylcarbamoyladenosine biosynthesis protein TsaD</fullName>
    </alternativeName>
    <alternativeName>
        <fullName evidence="8">tRNA threonylcarbamoyladenosine biosynthesis protein TsaD</fullName>
    </alternativeName>
</protein>